<feature type="domain" description="SET" evidence="1">
    <location>
        <begin position="353"/>
        <end position="548"/>
    </location>
</feature>
<dbReference type="GeneID" id="65094627"/>
<dbReference type="VEuPathDB" id="FungiDB:FMAN_15386"/>
<gene>
    <name evidence="2" type="ORF">FMAN_15386</name>
</gene>
<dbReference type="InterPro" id="IPR046341">
    <property type="entry name" value="SET_dom_sf"/>
</dbReference>
<evidence type="ECO:0000313" key="2">
    <source>
        <dbReference type="EMBL" id="CVL07313.1"/>
    </source>
</evidence>
<dbReference type="SMART" id="SM00317">
    <property type="entry name" value="SET"/>
    <property type="match status" value="1"/>
</dbReference>
<dbReference type="Gene3D" id="1.25.40.10">
    <property type="entry name" value="Tetratricopeptide repeat domain"/>
    <property type="match status" value="1"/>
</dbReference>
<comment type="caution">
    <text evidence="2">The sequence shown here is derived from an EMBL/GenBank/DDBJ whole genome shotgun (WGS) entry which is preliminary data.</text>
</comment>
<dbReference type="Pfam" id="PF00856">
    <property type="entry name" value="SET"/>
    <property type="match status" value="1"/>
</dbReference>
<dbReference type="PANTHER" id="PTHR47643">
    <property type="entry name" value="TPR DOMAIN PROTEIN (AFU_ORTHOLOGUE AFUA_5G12710)"/>
    <property type="match status" value="1"/>
</dbReference>
<protein>
    <submittedName>
        <fullName evidence="2">Related to TPR domain protein</fullName>
    </submittedName>
</protein>
<dbReference type="InterPro" id="IPR053209">
    <property type="entry name" value="Gramillin-biosynth_MTr"/>
</dbReference>
<dbReference type="InterPro" id="IPR001214">
    <property type="entry name" value="SET_dom"/>
</dbReference>
<dbReference type="Gene3D" id="2.170.270.10">
    <property type="entry name" value="SET domain"/>
    <property type="match status" value="1"/>
</dbReference>
<accession>A0A1L7UG32</accession>
<dbReference type="SUPFAM" id="SSF82199">
    <property type="entry name" value="SET domain"/>
    <property type="match status" value="1"/>
</dbReference>
<dbReference type="PROSITE" id="PS50280">
    <property type="entry name" value="SET"/>
    <property type="match status" value="1"/>
</dbReference>
<dbReference type="EMBL" id="FCQH01000019">
    <property type="protein sequence ID" value="CVL07313.1"/>
    <property type="molecule type" value="Genomic_DNA"/>
</dbReference>
<evidence type="ECO:0000313" key="3">
    <source>
        <dbReference type="Proteomes" id="UP000184255"/>
    </source>
</evidence>
<dbReference type="CDD" id="cd20071">
    <property type="entry name" value="SET_SMYD"/>
    <property type="match status" value="1"/>
</dbReference>
<dbReference type="InterPro" id="IPR011990">
    <property type="entry name" value="TPR-like_helical_dom_sf"/>
</dbReference>
<dbReference type="SUPFAM" id="SSF48452">
    <property type="entry name" value="TPR-like"/>
    <property type="match status" value="1"/>
</dbReference>
<dbReference type="InterPro" id="IPR019734">
    <property type="entry name" value="TPR_rpt"/>
</dbReference>
<reference evidence="3" key="1">
    <citation type="journal article" date="2016" name="Genome Biol. Evol.">
        <title>Comparative 'omics' of the Fusarium fujikuroi species complex highlights differences in genetic potential and metabolite synthesis.</title>
        <authorList>
            <person name="Niehaus E.-M."/>
            <person name="Muensterkoetter M."/>
            <person name="Proctor R.H."/>
            <person name="Brown D.W."/>
            <person name="Sharon A."/>
            <person name="Idan Y."/>
            <person name="Oren-Young L."/>
            <person name="Sieber C.M."/>
            <person name="Novak O."/>
            <person name="Pencik A."/>
            <person name="Tarkowska D."/>
            <person name="Hromadova K."/>
            <person name="Freeman S."/>
            <person name="Maymon M."/>
            <person name="Elazar M."/>
            <person name="Youssef S.A."/>
            <person name="El-Shabrawy E.S.M."/>
            <person name="Shalaby A.B.A."/>
            <person name="Houterman P."/>
            <person name="Brock N.L."/>
            <person name="Burkhardt I."/>
            <person name="Tsavkelova E.A."/>
            <person name="Dickschat J.S."/>
            <person name="Galuszka P."/>
            <person name="Gueldener U."/>
            <person name="Tudzynski B."/>
        </authorList>
    </citation>
    <scope>NUCLEOTIDE SEQUENCE [LARGE SCALE GENOMIC DNA]</scope>
    <source>
        <strain evidence="3">MRC7560</strain>
    </source>
</reference>
<dbReference type="AlphaFoldDB" id="A0A1L7UG32"/>
<organism evidence="2 3">
    <name type="scientific">Fusarium mangiferae</name>
    <name type="common">Mango malformation disease fungus</name>
    <dbReference type="NCBI Taxonomy" id="192010"/>
    <lineage>
        <taxon>Eukaryota</taxon>
        <taxon>Fungi</taxon>
        <taxon>Dikarya</taxon>
        <taxon>Ascomycota</taxon>
        <taxon>Pezizomycotina</taxon>
        <taxon>Sordariomycetes</taxon>
        <taxon>Hypocreomycetidae</taxon>
        <taxon>Hypocreales</taxon>
        <taxon>Nectriaceae</taxon>
        <taxon>Fusarium</taxon>
        <taxon>Fusarium fujikuroi species complex</taxon>
    </lineage>
</organism>
<sequence length="743" mass="83086">MDIKDVSNESKYIGYLKQLQSAAERAGRRKGQAVRDHPPSQQLVSSFLMKLMAASYGPRSDENTIATTQVPAPYPPCIDSINDLEPIMISDMRLETHHRGRKVMLRVLTPPDRMTAVMAIVEDEKGIAVLLQLYHQPEETIVPTTEILNPNMVCILKEPFFKCATDGTYSLRVDHPSDMIRLDGADDRIPSHWRPSTVISGENSTDLRKQGNDAVQAKKWAEALRLYSSAIRAGQNLEDRQLAFLNRSLVNLNMDRPKQALLDAEKATNPAMPSEKSLLRKARALYELGNYQQSLEMLEKLTQSFPENKAASSEKDRLHERLNEQRTGEYKFKQMYKQAEKTPPFIDCATFSAPVEIRESPGRGKGLFTTKAVSAGQLLLCEKAFSYSFAGDEQSTKQTKMLMNLATKRIVVGGQARLLSLIVQKLYHNSSLSAEFGDLHHADYQKATVLETDGTPVVDSFLVEKINSLNCFGAPRTSRESFLKATSSSRDMTGGEDFKYTTSGIWLLASRINHSCVGNCRRSFIGDMQIVRATRDLPAGTELCFCYRLPVPFESYQETQKGLNHWGFTCDCGLCLHKKATSVSILQRRKVLADDLQRLLDHPGSGYEAKASRLLKALEKTYPTNNDCAIRLELWGPYFAFGAHLLKNNQLNMAAKMILKGLEALGHSIIACPPNDIADRPRLQVERWGVANDALPWAFNNLANLYDQLAPGLCSAAEHYAEVSYTILVGEKETWPEVFSSSS</sequence>
<evidence type="ECO:0000259" key="1">
    <source>
        <dbReference type="PROSITE" id="PS50280"/>
    </source>
</evidence>
<dbReference type="RefSeq" id="XP_041690415.1">
    <property type="nucleotide sequence ID" value="XM_041824990.1"/>
</dbReference>
<dbReference type="SMART" id="SM00028">
    <property type="entry name" value="TPR"/>
    <property type="match status" value="3"/>
</dbReference>
<dbReference type="Proteomes" id="UP000184255">
    <property type="component" value="Unassembled WGS sequence"/>
</dbReference>
<proteinExistence type="predicted"/>
<keyword evidence="3" id="KW-1185">Reference proteome</keyword>
<name>A0A1L7UG32_FUSMA</name>
<dbReference type="PANTHER" id="PTHR47643:SF2">
    <property type="entry name" value="TPR DOMAIN PROTEIN (AFU_ORTHOLOGUE AFUA_5G12710)"/>
    <property type="match status" value="1"/>
</dbReference>